<reference evidence="1 2" key="1">
    <citation type="journal article" date="2019" name="Emerg. Microbes Infect.">
        <title>Comprehensive subspecies identification of 175 nontuberculous mycobacteria species based on 7547 genomic profiles.</title>
        <authorList>
            <person name="Matsumoto Y."/>
            <person name="Kinjo T."/>
            <person name="Motooka D."/>
            <person name="Nabeya D."/>
            <person name="Jung N."/>
            <person name="Uechi K."/>
            <person name="Horii T."/>
            <person name="Iida T."/>
            <person name="Fujita J."/>
            <person name="Nakamura S."/>
        </authorList>
    </citation>
    <scope>NUCLEOTIDE SEQUENCE [LARGE SCALE GENOMIC DNA]</scope>
    <source>
        <strain evidence="1 2">JCM 12404</strain>
    </source>
</reference>
<evidence type="ECO:0000313" key="1">
    <source>
        <dbReference type="EMBL" id="BBX44210.1"/>
    </source>
</evidence>
<accession>A0A7I7KPX6</accession>
<dbReference type="EMBL" id="AP022569">
    <property type="protein sequence ID" value="BBX44210.1"/>
    <property type="molecule type" value="Genomic_DNA"/>
</dbReference>
<keyword evidence="2" id="KW-1185">Reference proteome</keyword>
<dbReference type="AlphaFoldDB" id="A0A7I7KPX6"/>
<dbReference type="KEGG" id="mcoo:MCOO_02250"/>
<dbReference type="Proteomes" id="UP000465866">
    <property type="component" value="Chromosome"/>
</dbReference>
<name>A0A7I7KPX6_9MYCO</name>
<proteinExistence type="predicted"/>
<organism evidence="1 2">
    <name type="scientific">Mycobacterium cookii</name>
    <dbReference type="NCBI Taxonomy" id="1775"/>
    <lineage>
        <taxon>Bacteria</taxon>
        <taxon>Bacillati</taxon>
        <taxon>Actinomycetota</taxon>
        <taxon>Actinomycetes</taxon>
        <taxon>Mycobacteriales</taxon>
        <taxon>Mycobacteriaceae</taxon>
        <taxon>Mycobacterium</taxon>
    </lineage>
</organism>
<sequence>MDATILVQELGQLLEFSYTDMLCYAGPYSPAGVALALKVMQRAFAALTPNHPPQRRSVVIRTALVESGARDGFESVTRAVTDGRYTVDPALARPDRGRLLQSFVFQVVVSGRTATLLLRPGFVTAEFIDLAGRAERSQAEESDFDQIKAHLAQRLLAAPAEDVCELFA</sequence>
<evidence type="ECO:0000313" key="2">
    <source>
        <dbReference type="Proteomes" id="UP000465866"/>
    </source>
</evidence>
<dbReference type="RefSeq" id="WP_163774554.1">
    <property type="nucleotide sequence ID" value="NZ_AP022569.1"/>
</dbReference>
<protein>
    <submittedName>
        <fullName evidence="1">Uncharacterized protein</fullName>
    </submittedName>
</protein>
<gene>
    <name evidence="1" type="ORF">MCOO_02250</name>
</gene>